<sequence>MGAAQASLRRPKGIDDTRQAPRCRVRAGSFPRCPFGGRFRWPLRQDQSCYACFQGTASRETRVRNLGPRLGGGAVTSACRTSLSSIVPLCRLELTLSLQGGGEKHASFKAGGPATPPRSREPAPTGTVPGGARTAPRPAAQRAAARNSSINRSKLPGKIFSSQTEAPPPSASANKYRPRGGGGGSAAASREAPRGSQVPGKGRLFVRPAGARPPSAHGPAPCAPPRPPPRSPPPASEASPRRRPSRPSARLLRAALRAPAPSRAPPRPPRASFAAPRAGRRTERGEGRLGPGPTGARGPRLLLPGQSPARPRGRASFRVLDTTHPPGVESRALLLPSFRIRPDPMGPEAVAAPAFPAAPSPAAPPPSRRGQFRRARPPRLQASEGPLLTAPSESSLSAFRFPAAPSVAPATRGSSQQGLPWTAGLSSVASAWAWTQRLGAESPRGRLDHTLLVGWDLSCTCGHAPAREPATGLLGFLPAWGLGPTSKRPSLENKNAHGNFRKSLKPGDTWSTTVRIRWSFF</sequence>
<feature type="compositionally biased region" description="Low complexity" evidence="1">
    <location>
        <begin position="246"/>
        <end position="261"/>
    </location>
</feature>
<name>A0A6J1YAY8_ACIJB</name>
<dbReference type="RefSeq" id="XP_026902146.2">
    <property type="nucleotide sequence ID" value="XM_027046345.2"/>
</dbReference>
<evidence type="ECO:0000313" key="2">
    <source>
        <dbReference type="Proteomes" id="UP001652583"/>
    </source>
</evidence>
<accession>A0A6J1YAY8</accession>
<reference evidence="3" key="1">
    <citation type="submission" date="2025-08" db="UniProtKB">
        <authorList>
            <consortium name="RefSeq"/>
        </authorList>
    </citation>
    <scope>IDENTIFICATION</scope>
    <source>
        <tissue evidence="3">Blood</tissue>
    </source>
</reference>
<dbReference type="AlphaFoldDB" id="A0A6J1YAY8"/>
<evidence type="ECO:0000256" key="1">
    <source>
        <dbReference type="SAM" id="MobiDB-lite"/>
    </source>
</evidence>
<feature type="compositionally biased region" description="Pro residues" evidence="1">
    <location>
        <begin position="356"/>
        <end position="367"/>
    </location>
</feature>
<gene>
    <name evidence="3" type="primary">LOC106968594</name>
</gene>
<feature type="compositionally biased region" description="Low complexity" evidence="1">
    <location>
        <begin position="186"/>
        <end position="196"/>
    </location>
</feature>
<dbReference type="KEGG" id="aju:106968594"/>
<proteinExistence type="predicted"/>
<feature type="compositionally biased region" description="Low complexity" evidence="1">
    <location>
        <begin position="132"/>
        <end position="146"/>
    </location>
</feature>
<feature type="region of interest" description="Disordered" evidence="1">
    <location>
        <begin position="349"/>
        <end position="391"/>
    </location>
</feature>
<feature type="compositionally biased region" description="Pro residues" evidence="1">
    <location>
        <begin position="221"/>
        <end position="235"/>
    </location>
</feature>
<keyword evidence="2" id="KW-1185">Reference proteome</keyword>
<dbReference type="GeneID" id="106968594"/>
<organism evidence="2 3">
    <name type="scientific">Acinonyx jubatus</name>
    <name type="common">Cheetah</name>
    <dbReference type="NCBI Taxonomy" id="32536"/>
    <lineage>
        <taxon>Eukaryota</taxon>
        <taxon>Metazoa</taxon>
        <taxon>Chordata</taxon>
        <taxon>Craniata</taxon>
        <taxon>Vertebrata</taxon>
        <taxon>Euteleostomi</taxon>
        <taxon>Mammalia</taxon>
        <taxon>Eutheria</taxon>
        <taxon>Laurasiatheria</taxon>
        <taxon>Carnivora</taxon>
        <taxon>Feliformia</taxon>
        <taxon>Felidae</taxon>
        <taxon>Felinae</taxon>
        <taxon>Acinonyx</taxon>
    </lineage>
</organism>
<protein>
    <submittedName>
        <fullName evidence="3">Translation initiation factor IF-2-like</fullName>
    </submittedName>
</protein>
<feature type="region of interest" description="Disordered" evidence="1">
    <location>
        <begin position="1"/>
        <end position="20"/>
    </location>
</feature>
<dbReference type="Proteomes" id="UP001652583">
    <property type="component" value="Chromosome E4"/>
</dbReference>
<feature type="region of interest" description="Disordered" evidence="1">
    <location>
        <begin position="102"/>
        <end position="328"/>
    </location>
</feature>
<evidence type="ECO:0000313" key="3">
    <source>
        <dbReference type="RefSeq" id="XP_026902146.2"/>
    </source>
</evidence>